<dbReference type="Gene3D" id="1.10.10.10">
    <property type="entry name" value="Winged helix-like DNA-binding domain superfamily/Winged helix DNA-binding domain"/>
    <property type="match status" value="1"/>
</dbReference>
<keyword evidence="2" id="KW-0805">Transcription regulation</keyword>
<evidence type="ECO:0000259" key="5">
    <source>
        <dbReference type="PROSITE" id="PS50931"/>
    </source>
</evidence>
<sequence length="302" mass="33956">MSSIRVFRSFVAVATHGSFAAASEHVSLTPAAVGLQIQTLEKDLGYTVFDRVGKTVVLNQRGHRLLPRARQLLVMYEDMQHMQLDQRELAGTVKVACIATAMSMVVRAVLRIRERYPRLGIEPGISYSGALVSRIKEGEIDAAVSVRSPHKLPAGVLYTQLYREPLVFIANARTPRADPREILATRMFLRVSRSSNTGTLIDEFMRRLHLRTHDVLEMNAMRTIIDMVKEDLGVTLLPLPRGTDWDRDPDLRLEYFDDPQAHRNIGLFESESRSFLTSILREHLQDLAAPAGAAQSSPVCRR</sequence>
<proteinExistence type="inferred from homology"/>
<dbReference type="GeneID" id="92994547"/>
<protein>
    <recommendedName>
        <fullName evidence="5">HTH lysR-type domain-containing protein</fullName>
    </recommendedName>
</protein>
<dbReference type="Proteomes" id="UP000282741">
    <property type="component" value="Chromosome"/>
</dbReference>
<evidence type="ECO:0000256" key="4">
    <source>
        <dbReference type="ARBA" id="ARBA00023163"/>
    </source>
</evidence>
<evidence type="ECO:0000256" key="2">
    <source>
        <dbReference type="ARBA" id="ARBA00023015"/>
    </source>
</evidence>
<dbReference type="Pfam" id="PF03466">
    <property type="entry name" value="LysR_substrate"/>
    <property type="match status" value="1"/>
</dbReference>
<accession>A0AAN1RXR3</accession>
<dbReference type="Pfam" id="PF00126">
    <property type="entry name" value="HTH_1"/>
    <property type="match status" value="1"/>
</dbReference>
<dbReference type="KEGG" id="bhz:ACR54_03208"/>
<organism evidence="6 7">
    <name type="scientific">Bordetella hinzii</name>
    <dbReference type="NCBI Taxonomy" id="103855"/>
    <lineage>
        <taxon>Bacteria</taxon>
        <taxon>Pseudomonadati</taxon>
        <taxon>Pseudomonadota</taxon>
        <taxon>Betaproteobacteria</taxon>
        <taxon>Burkholderiales</taxon>
        <taxon>Alcaligenaceae</taxon>
        <taxon>Bordetella</taxon>
    </lineage>
</organism>
<dbReference type="SUPFAM" id="SSF53850">
    <property type="entry name" value="Periplasmic binding protein-like II"/>
    <property type="match status" value="1"/>
</dbReference>
<dbReference type="SUPFAM" id="SSF46785">
    <property type="entry name" value="Winged helix' DNA-binding domain"/>
    <property type="match status" value="1"/>
</dbReference>
<dbReference type="PANTHER" id="PTHR30126">
    <property type="entry name" value="HTH-TYPE TRANSCRIPTIONAL REGULATOR"/>
    <property type="match status" value="1"/>
</dbReference>
<dbReference type="InterPro" id="IPR005119">
    <property type="entry name" value="LysR_subst-bd"/>
</dbReference>
<gene>
    <name evidence="6" type="ORF">CS347_15240</name>
</gene>
<feature type="domain" description="HTH lysR-type" evidence="5">
    <location>
        <begin position="1"/>
        <end position="59"/>
    </location>
</feature>
<keyword evidence="3" id="KW-0238">DNA-binding</keyword>
<dbReference type="InterPro" id="IPR036388">
    <property type="entry name" value="WH-like_DNA-bd_sf"/>
</dbReference>
<dbReference type="PANTHER" id="PTHR30126:SF94">
    <property type="entry name" value="LYSR FAMILY TRANSCRIPTIONAL REGULATOR"/>
    <property type="match status" value="1"/>
</dbReference>
<evidence type="ECO:0000256" key="1">
    <source>
        <dbReference type="ARBA" id="ARBA00009437"/>
    </source>
</evidence>
<dbReference type="InterPro" id="IPR000847">
    <property type="entry name" value="LysR_HTH_N"/>
</dbReference>
<evidence type="ECO:0000313" key="7">
    <source>
        <dbReference type="Proteomes" id="UP000282741"/>
    </source>
</evidence>
<reference evidence="7" key="1">
    <citation type="submission" date="2017-10" db="EMBL/GenBank/DDBJ databases">
        <title>Whole genome sequencing of various Bordetella species.</title>
        <authorList>
            <person name="Weigand M.R."/>
            <person name="Loparev V."/>
            <person name="Peng Y."/>
            <person name="Bowden K.E."/>
            <person name="Tondella M.L."/>
            <person name="Williams M.M."/>
        </authorList>
    </citation>
    <scope>NUCLEOTIDE SEQUENCE [LARGE SCALE GENOMIC DNA]</scope>
    <source>
        <strain evidence="7">H720</strain>
    </source>
</reference>
<dbReference type="PROSITE" id="PS50931">
    <property type="entry name" value="HTH_LYSR"/>
    <property type="match status" value="1"/>
</dbReference>
<dbReference type="GO" id="GO:0000976">
    <property type="term" value="F:transcription cis-regulatory region binding"/>
    <property type="evidence" value="ECO:0007669"/>
    <property type="project" value="TreeGrafter"/>
</dbReference>
<name>A0AAN1RXR3_9BORD</name>
<dbReference type="InterPro" id="IPR036390">
    <property type="entry name" value="WH_DNA-bd_sf"/>
</dbReference>
<evidence type="ECO:0000313" key="6">
    <source>
        <dbReference type="EMBL" id="AZW18024.1"/>
    </source>
</evidence>
<dbReference type="Gene3D" id="3.40.190.10">
    <property type="entry name" value="Periplasmic binding protein-like II"/>
    <property type="match status" value="2"/>
</dbReference>
<dbReference type="EMBL" id="CP024172">
    <property type="protein sequence ID" value="AZW18024.1"/>
    <property type="molecule type" value="Genomic_DNA"/>
</dbReference>
<dbReference type="RefSeq" id="WP_029578615.1">
    <property type="nucleotide sequence ID" value="NZ_CP012076.1"/>
</dbReference>
<dbReference type="GO" id="GO:0003700">
    <property type="term" value="F:DNA-binding transcription factor activity"/>
    <property type="evidence" value="ECO:0007669"/>
    <property type="project" value="InterPro"/>
</dbReference>
<dbReference type="AlphaFoldDB" id="A0AAN1RXR3"/>
<keyword evidence="4" id="KW-0804">Transcription</keyword>
<evidence type="ECO:0000256" key="3">
    <source>
        <dbReference type="ARBA" id="ARBA00023125"/>
    </source>
</evidence>
<comment type="similarity">
    <text evidence="1">Belongs to the LysR transcriptional regulatory family.</text>
</comment>